<evidence type="ECO:0000313" key="3">
    <source>
        <dbReference type="Proteomes" id="UP000006250"/>
    </source>
</evidence>
<dbReference type="AlphaFoldDB" id="E1JU75"/>
<dbReference type="Proteomes" id="UP000006250">
    <property type="component" value="Unassembled WGS sequence"/>
</dbReference>
<keyword evidence="1" id="KW-0472">Membrane</keyword>
<keyword evidence="1" id="KW-1133">Transmembrane helix</keyword>
<sequence length="627" mass="69707">MEYAAPPTTPFVCAIGVTGHRDLTPETIPAIARAVADVLATIREEVASQLREVERHLFSPSPPILRCVSPLAEGADRIVAREALKQDYELQSPLPFAREEYEKDFAQGASKHEFRDLLAKASAVLELDGIRPSQDDAYLAVGRVVLEQSDLLLAVWDGAEAKGRGGTGQIVAEARSRGIPVVMVHPAEPAANRVLSPCATGEWGADLKTCITRLLLPSATPLAPSSPKAKPAASCVKRWFESLLGGTPSGTSPQQYFAETWKKPSRLDAMLGAFPSWFEKTLAFHRSKATSQTASPSVKSAWARPWCDALDSHGAQPRRVERLLTEHYLWADHLAVYYAARFRALGFLRHLLMASVIIGLLVGAYTKELRGLGFTIQFLSFAAIIWLVRINRRRNWHQRFLDYRYMAEHLRHMCYLVFLGRTPGCAHEEGAPACDKAGWSVWLLRNVFRQAGLVDAAITPEMLLSYRRLIKEKVMENQMVFYRDRQRRYETIASRLEAFGLACYLGGLLFILLRALVFLFVKDDVAVRLPFGVNGLQLCTFMNMIALVIPAVASMAFALRSQGEYPSLASRYKSMLALLGQREQFLEQSHSMNSAALGDFAEELAQLLSSEVSGWHVLVKAKGLSPY</sequence>
<comment type="caution">
    <text evidence="2">The sequence shown here is derived from an EMBL/GenBank/DDBJ whole genome shotgun (WGS) entry which is preliminary data.</text>
</comment>
<dbReference type="Gene3D" id="3.40.50.450">
    <property type="match status" value="1"/>
</dbReference>
<gene>
    <name evidence="2" type="ORF">DesfrDRAFT_1174</name>
</gene>
<keyword evidence="3" id="KW-1185">Reference proteome</keyword>
<organism evidence="2 3">
    <name type="scientific">Solidesulfovibrio fructosivorans JJ]</name>
    <dbReference type="NCBI Taxonomy" id="596151"/>
    <lineage>
        <taxon>Bacteria</taxon>
        <taxon>Pseudomonadati</taxon>
        <taxon>Thermodesulfobacteriota</taxon>
        <taxon>Desulfovibrionia</taxon>
        <taxon>Desulfovibrionales</taxon>
        <taxon>Desulfovibrionaceae</taxon>
        <taxon>Solidesulfovibrio</taxon>
    </lineage>
</organism>
<evidence type="ECO:0008006" key="4">
    <source>
        <dbReference type="Google" id="ProtNLM"/>
    </source>
</evidence>
<evidence type="ECO:0000313" key="2">
    <source>
        <dbReference type="EMBL" id="EFL52005.1"/>
    </source>
</evidence>
<feature type="transmembrane region" description="Helical" evidence="1">
    <location>
        <begin position="347"/>
        <end position="365"/>
    </location>
</feature>
<dbReference type="STRING" id="596151.DesfrDRAFT_1174"/>
<reference evidence="2 3" key="1">
    <citation type="submission" date="2010-08" db="EMBL/GenBank/DDBJ databases">
        <title>The draft genome of Desulfovibrio fructosovorans JJ.</title>
        <authorList>
            <consortium name="US DOE Joint Genome Institute (JGI-PGF)"/>
            <person name="Lucas S."/>
            <person name="Copeland A."/>
            <person name="Lapidus A."/>
            <person name="Cheng J.-F."/>
            <person name="Bruce D."/>
            <person name="Goodwin L."/>
            <person name="Pitluck S."/>
            <person name="Land M.L."/>
            <person name="Hauser L."/>
            <person name="Chang Y.-J."/>
            <person name="Jeffries C."/>
            <person name="Wall J.D."/>
            <person name="Stahl D.A."/>
            <person name="Arkin A.P."/>
            <person name="Dehal P."/>
            <person name="Stolyar S.M."/>
            <person name="Hazen T.C."/>
            <person name="Woyke T.J."/>
        </authorList>
    </citation>
    <scope>NUCLEOTIDE SEQUENCE [LARGE SCALE GENOMIC DNA]</scope>
    <source>
        <strain evidence="2 3">JJ</strain>
    </source>
</reference>
<keyword evidence="1" id="KW-0812">Transmembrane</keyword>
<dbReference type="SUPFAM" id="SSF102405">
    <property type="entry name" value="MCP/YpsA-like"/>
    <property type="match status" value="1"/>
</dbReference>
<dbReference type="RefSeq" id="WP_005992018.1">
    <property type="nucleotide sequence ID" value="NZ_AECZ01000006.1"/>
</dbReference>
<name>E1JU75_SOLFR</name>
<feature type="transmembrane region" description="Helical" evidence="1">
    <location>
        <begin position="371"/>
        <end position="390"/>
    </location>
</feature>
<dbReference type="OrthoDB" id="2968017at2"/>
<feature type="transmembrane region" description="Helical" evidence="1">
    <location>
        <begin position="498"/>
        <end position="521"/>
    </location>
</feature>
<dbReference type="eggNOG" id="COG0758">
    <property type="taxonomic scope" value="Bacteria"/>
</dbReference>
<evidence type="ECO:0000256" key="1">
    <source>
        <dbReference type="SAM" id="Phobius"/>
    </source>
</evidence>
<feature type="transmembrane region" description="Helical" evidence="1">
    <location>
        <begin position="541"/>
        <end position="559"/>
    </location>
</feature>
<accession>E1JU75</accession>
<proteinExistence type="predicted"/>
<dbReference type="EMBL" id="AECZ01000006">
    <property type="protein sequence ID" value="EFL52005.1"/>
    <property type="molecule type" value="Genomic_DNA"/>
</dbReference>
<protein>
    <recommendedName>
        <fullName evidence="4">SMODS and SLOG-associating 2TM effector domain-containing protein</fullName>
    </recommendedName>
</protein>